<dbReference type="Gene3D" id="1.25.10.10">
    <property type="entry name" value="Leucine-rich Repeat Variant"/>
    <property type="match status" value="1"/>
</dbReference>
<dbReference type="GO" id="GO:0003779">
    <property type="term" value="F:actin binding"/>
    <property type="evidence" value="ECO:0007669"/>
    <property type="project" value="InterPro"/>
</dbReference>
<comment type="caution">
    <text evidence="3">The sequence shown here is derived from an EMBL/GenBank/DDBJ whole genome shotgun (WGS) entry which is preliminary data.</text>
</comment>
<evidence type="ECO:0000256" key="1">
    <source>
        <dbReference type="SAM" id="MobiDB-lite"/>
    </source>
</evidence>
<feature type="compositionally biased region" description="Low complexity" evidence="1">
    <location>
        <begin position="504"/>
        <end position="514"/>
    </location>
</feature>
<feature type="region of interest" description="Disordered" evidence="1">
    <location>
        <begin position="424"/>
        <end position="480"/>
    </location>
</feature>
<organism evidence="3 4">
    <name type="scientific">Rhodotorula paludigena</name>
    <dbReference type="NCBI Taxonomy" id="86838"/>
    <lineage>
        <taxon>Eukaryota</taxon>
        <taxon>Fungi</taxon>
        <taxon>Dikarya</taxon>
        <taxon>Basidiomycota</taxon>
        <taxon>Pucciniomycotina</taxon>
        <taxon>Microbotryomycetes</taxon>
        <taxon>Sporidiobolales</taxon>
        <taxon>Sporidiobolaceae</taxon>
        <taxon>Rhodotorula</taxon>
    </lineage>
</organism>
<dbReference type="InterPro" id="IPR011989">
    <property type="entry name" value="ARM-like"/>
</dbReference>
<feature type="compositionally biased region" description="Polar residues" evidence="1">
    <location>
        <begin position="96"/>
        <end position="119"/>
    </location>
</feature>
<evidence type="ECO:0000313" key="4">
    <source>
        <dbReference type="Proteomes" id="UP001342314"/>
    </source>
</evidence>
<feature type="domain" description="Formin GTPase-binding" evidence="2">
    <location>
        <begin position="379"/>
        <end position="686"/>
    </location>
</feature>
<feature type="compositionally biased region" description="Low complexity" evidence="1">
    <location>
        <begin position="362"/>
        <end position="371"/>
    </location>
</feature>
<feature type="region of interest" description="Disordered" evidence="1">
    <location>
        <begin position="1"/>
        <end position="166"/>
    </location>
</feature>
<evidence type="ECO:0000259" key="2">
    <source>
        <dbReference type="SMART" id="SM01140"/>
    </source>
</evidence>
<evidence type="ECO:0000313" key="3">
    <source>
        <dbReference type="EMBL" id="GJN90100.1"/>
    </source>
</evidence>
<dbReference type="Pfam" id="PF06371">
    <property type="entry name" value="Drf_GBD"/>
    <property type="match status" value="1"/>
</dbReference>
<feature type="region of interest" description="Disordered" evidence="1">
    <location>
        <begin position="234"/>
        <end position="386"/>
    </location>
</feature>
<reference evidence="3 4" key="1">
    <citation type="submission" date="2021-12" db="EMBL/GenBank/DDBJ databases">
        <title>High titer production of polyol ester of fatty acids by Rhodotorula paludigena BS15 towards product separation-free biomass refinery.</title>
        <authorList>
            <person name="Mano J."/>
            <person name="Ono H."/>
            <person name="Tanaka T."/>
            <person name="Naito K."/>
            <person name="Sushida H."/>
            <person name="Ike M."/>
            <person name="Tokuyasu K."/>
            <person name="Kitaoka M."/>
        </authorList>
    </citation>
    <scope>NUCLEOTIDE SEQUENCE [LARGE SCALE GENOMIC DNA]</scope>
    <source>
        <strain evidence="3 4">BS15</strain>
    </source>
</reference>
<dbReference type="GO" id="GO:0030036">
    <property type="term" value="P:actin cytoskeleton organization"/>
    <property type="evidence" value="ECO:0007669"/>
    <property type="project" value="InterPro"/>
</dbReference>
<dbReference type="SUPFAM" id="SSF48371">
    <property type="entry name" value="ARM repeat"/>
    <property type="match status" value="1"/>
</dbReference>
<keyword evidence="4" id="KW-1185">Reference proteome</keyword>
<proteinExistence type="predicted"/>
<dbReference type="InterPro" id="IPR016024">
    <property type="entry name" value="ARM-type_fold"/>
</dbReference>
<feature type="compositionally biased region" description="Low complexity" evidence="1">
    <location>
        <begin position="468"/>
        <end position="478"/>
    </location>
</feature>
<feature type="compositionally biased region" description="Basic and acidic residues" evidence="1">
    <location>
        <begin position="747"/>
        <end position="761"/>
    </location>
</feature>
<sequence>MSAPSPPASPSKRFGLRQLVTGVQPTDRETHAQRWQRPLLGPRSQPEPSDGHRVASLVQGWEASLNANSRPYSAMPPGPRSPQKGARPPAIEIPVHSTTPLGSSQPASSPTETRGSSPTVPAAFFQRHHARTESSEMPSKFAVAPRSPVGKENQPRSASPSVPRYGGAAVPRLELALHSTPSTSSGSDVSRLTDALSAFTVETMATRSSDSTHASSLVTNSAEGAVVGVAAKVSSSRAAPPVLQETSPRASAPRAPRIIETAPTPARKSRPEPASRHTSTDPALPTHRQISHYGRDQHPPRPAGPVPFERPHLSSRTTSSFVEALPASYPSRSPDTDQYKPLPLEATPMIPQGTRRPRARPRSSSLGAALRTRPDNVQPESFAEKEARVEREFEQLLDNMQLPDRTVRTRMLGLALPLKEDMLRAASSSPPSSLSAPRRPSHQRGRSLNNALDASHGRPAGPDVPRTKSSGSGSGFKSFLRKTKSNGSLRAQNAKDAAASSAAVGLGAPASRPPSRARSHSRTASATNILLRSFGKSAGATVAAQAGATGAGAGGEGEDALYWAQRLRSARVAQLDAKELGRLRARLRNEAPGWVNEFITDGGYLGMLERLKELLEMEWREEQHDDQILHELLKCFKALTMTACGKRALASHSPTPFLPLTALLFSEKRPGDLPCRQILVELVNCLFDICPPASDALPKSAWSTPEVSLELASFSPIVASPASFGSDALGSGSSGSGGVRRYTRKAKSGDAEGASDRDEVLTPERVQQARRFIVSLMQGPPNEDEEAKVDFIQAAHRLRVFKTWVKEISDTVRDYFWVFCHADNLFWSLQQIDPEAIEAPKVPSGMTGGVEYEAMAYCTAHLRLINALARTCSTGEEAFAFHDQLFMSGFERVLFTLRRASLVYYQSLHLEMSRYISLARSADFNLGPRLLACLDRRTLRPEEQLVLREAERVQQKRPVEGAPQIGDIF</sequence>
<dbReference type="AlphaFoldDB" id="A0AAV5GJR7"/>
<dbReference type="GO" id="GO:0031267">
    <property type="term" value="F:small GTPase binding"/>
    <property type="evidence" value="ECO:0007669"/>
    <property type="project" value="InterPro"/>
</dbReference>
<dbReference type="Proteomes" id="UP001342314">
    <property type="component" value="Unassembled WGS sequence"/>
</dbReference>
<feature type="compositionally biased region" description="Basic and acidic residues" evidence="1">
    <location>
        <begin position="269"/>
        <end position="279"/>
    </location>
</feature>
<gene>
    <name evidence="3" type="ORF">Rhopal_003099-T1</name>
</gene>
<protein>
    <recommendedName>
        <fullName evidence="2">Formin GTPase-binding domain-containing protein</fullName>
    </recommendedName>
</protein>
<dbReference type="EMBL" id="BQKY01000006">
    <property type="protein sequence ID" value="GJN90100.1"/>
    <property type="molecule type" value="Genomic_DNA"/>
</dbReference>
<feature type="region of interest" description="Disordered" evidence="1">
    <location>
        <begin position="504"/>
        <end position="524"/>
    </location>
</feature>
<accession>A0AAV5GJR7</accession>
<feature type="compositionally biased region" description="Low complexity" evidence="1">
    <location>
        <begin position="424"/>
        <end position="438"/>
    </location>
</feature>
<dbReference type="InterPro" id="IPR010473">
    <property type="entry name" value="GTPase-bd"/>
</dbReference>
<name>A0AAV5GJR7_9BASI</name>
<feature type="region of interest" description="Disordered" evidence="1">
    <location>
        <begin position="728"/>
        <end position="761"/>
    </location>
</feature>
<dbReference type="SMART" id="SM01140">
    <property type="entry name" value="Drf_GBD"/>
    <property type="match status" value="1"/>
</dbReference>